<dbReference type="GO" id="GO:0005576">
    <property type="term" value="C:extracellular region"/>
    <property type="evidence" value="ECO:0007669"/>
    <property type="project" value="UniProtKB-SubCell"/>
</dbReference>
<keyword evidence="7" id="KW-1185">Reference proteome</keyword>
<keyword evidence="2" id="KW-0964">Secreted</keyword>
<dbReference type="Ensembl" id="ENSACLT00000016925.2">
    <property type="protein sequence ID" value="ENSACLP00000016537.2"/>
    <property type="gene ID" value="ENSACLG00000011277.2"/>
</dbReference>
<organism evidence="6 7">
    <name type="scientific">Astatotilapia calliptera</name>
    <name type="common">Eastern happy</name>
    <name type="synonym">Chromis callipterus</name>
    <dbReference type="NCBI Taxonomy" id="8154"/>
    <lineage>
        <taxon>Eukaryota</taxon>
        <taxon>Metazoa</taxon>
        <taxon>Chordata</taxon>
        <taxon>Craniata</taxon>
        <taxon>Vertebrata</taxon>
        <taxon>Euteleostomi</taxon>
        <taxon>Actinopterygii</taxon>
        <taxon>Neopterygii</taxon>
        <taxon>Teleostei</taxon>
        <taxon>Neoteleostei</taxon>
        <taxon>Acanthomorphata</taxon>
        <taxon>Ovalentaria</taxon>
        <taxon>Cichlomorphae</taxon>
        <taxon>Cichliformes</taxon>
        <taxon>Cichlidae</taxon>
        <taxon>African cichlids</taxon>
        <taxon>Pseudocrenilabrinae</taxon>
        <taxon>Haplochromini</taxon>
        <taxon>Astatotilapia</taxon>
    </lineage>
</organism>
<dbReference type="InterPro" id="IPR008983">
    <property type="entry name" value="Tumour_necrosis_fac-like_dom"/>
</dbReference>
<dbReference type="GeneTree" id="ENSGT00940000163520"/>
<dbReference type="SMART" id="SM00110">
    <property type="entry name" value="C1Q"/>
    <property type="match status" value="2"/>
</dbReference>
<accession>A0A3P8PHR6</accession>
<feature type="domain" description="C1q" evidence="5">
    <location>
        <begin position="188"/>
        <end position="333"/>
    </location>
</feature>
<reference evidence="6 7" key="1">
    <citation type="submission" date="2018-05" db="EMBL/GenBank/DDBJ databases">
        <authorList>
            <person name="Datahose"/>
        </authorList>
    </citation>
    <scope>NUCLEOTIDE SEQUENCE</scope>
</reference>
<dbReference type="GO" id="GO:0099558">
    <property type="term" value="P:maintenance of synapse structure"/>
    <property type="evidence" value="ECO:0007669"/>
    <property type="project" value="TreeGrafter"/>
</dbReference>
<dbReference type="CDD" id="cd00146">
    <property type="entry name" value="PKD"/>
    <property type="match status" value="1"/>
</dbReference>
<keyword evidence="4" id="KW-0812">Transmembrane</keyword>
<protein>
    <recommendedName>
        <fullName evidence="5">C1q domain-containing protein</fullName>
    </recommendedName>
</protein>
<dbReference type="PANTHER" id="PTHR22923">
    <property type="entry name" value="CEREBELLIN-RELATED"/>
    <property type="match status" value="1"/>
</dbReference>
<reference evidence="6" key="3">
    <citation type="submission" date="2025-08" db="UniProtKB">
        <authorList>
            <consortium name="Ensembl"/>
        </authorList>
    </citation>
    <scope>IDENTIFICATION</scope>
</reference>
<dbReference type="GO" id="GO:0045202">
    <property type="term" value="C:synapse"/>
    <property type="evidence" value="ECO:0007669"/>
    <property type="project" value="TreeGrafter"/>
</dbReference>
<dbReference type="Bgee" id="ENSACLG00000011277">
    <property type="expression patterns" value="Expressed in zone of skin and 1 other cell type or tissue"/>
</dbReference>
<dbReference type="Pfam" id="PF00386">
    <property type="entry name" value="C1q"/>
    <property type="match status" value="2"/>
</dbReference>
<dbReference type="PROSITE" id="PS50871">
    <property type="entry name" value="C1Q"/>
    <property type="match status" value="2"/>
</dbReference>
<keyword evidence="3" id="KW-0732">Signal</keyword>
<evidence type="ECO:0000256" key="3">
    <source>
        <dbReference type="ARBA" id="ARBA00022729"/>
    </source>
</evidence>
<evidence type="ECO:0000313" key="6">
    <source>
        <dbReference type="Ensembl" id="ENSACLP00000016537.2"/>
    </source>
</evidence>
<dbReference type="OrthoDB" id="6080680at2759"/>
<keyword evidence="4" id="KW-0472">Membrane</keyword>
<dbReference type="AlphaFoldDB" id="A0A3P8PHR6"/>
<evidence type="ECO:0000256" key="4">
    <source>
        <dbReference type="SAM" id="Phobius"/>
    </source>
</evidence>
<evidence type="ECO:0000256" key="2">
    <source>
        <dbReference type="ARBA" id="ARBA00022525"/>
    </source>
</evidence>
<proteinExistence type="predicted"/>
<keyword evidence="4" id="KW-1133">Transmembrane helix</keyword>
<evidence type="ECO:0000313" key="7">
    <source>
        <dbReference type="Proteomes" id="UP000265100"/>
    </source>
</evidence>
<evidence type="ECO:0000259" key="5">
    <source>
        <dbReference type="PROSITE" id="PS50871"/>
    </source>
</evidence>
<comment type="subcellular location">
    <subcellularLocation>
        <location evidence="1">Secreted</location>
    </subcellularLocation>
</comment>
<dbReference type="Proteomes" id="UP000265100">
    <property type="component" value="Chromosome 14"/>
</dbReference>
<dbReference type="SUPFAM" id="SSF49842">
    <property type="entry name" value="TNF-like"/>
    <property type="match status" value="2"/>
</dbReference>
<sequence length="333" mass="36194">KRTKDCYIRRIVYILGSDRFLISLSYFFSAFPGSRSAFSIALNNNSAMVSYGPFSSDSIIKYKHVFINLGDGYNVETGIFTVPRSGVYSLSVTVYSSARVTLSNCVTLQVNGENVAEAIERSGQDLEDSTSVVVAVQLNAGDQLSARLLQGCSLSDDINHYNTFTGFLVTLGVCVFAQGCLGGPRTDPITSRVAFSFSLFSDENFKCYGPFSEMNKIVIYKNAFLNLGGAYNMNTGVFTVPFSGVYSLAVTIFSDAGSPGNMLAACANLQVNNKVMARAKEFNTNDQEDSATIVVAMHLKVGDMVTVTLSSGCYLCDESYYNTFSGFLLYVTE</sequence>
<dbReference type="OMA" id="MAYNMAT"/>
<dbReference type="InterPro" id="IPR001073">
    <property type="entry name" value="C1q_dom"/>
</dbReference>
<reference evidence="6" key="4">
    <citation type="submission" date="2025-09" db="UniProtKB">
        <authorList>
            <consortium name="Ensembl"/>
        </authorList>
    </citation>
    <scope>IDENTIFICATION</scope>
</reference>
<dbReference type="PRINTS" id="PR00007">
    <property type="entry name" value="COMPLEMNTC1Q"/>
</dbReference>
<evidence type="ECO:0000256" key="1">
    <source>
        <dbReference type="ARBA" id="ARBA00004613"/>
    </source>
</evidence>
<dbReference type="InterPro" id="IPR050822">
    <property type="entry name" value="Cerebellin_Synaptic_Org"/>
</dbReference>
<dbReference type="Gene3D" id="2.60.120.40">
    <property type="match status" value="2"/>
</dbReference>
<dbReference type="PANTHER" id="PTHR22923:SF103">
    <property type="entry name" value="CEREBELLIN 20-RELATED"/>
    <property type="match status" value="1"/>
</dbReference>
<name>A0A3P8PHR6_ASTCA</name>
<feature type="transmembrane region" description="Helical" evidence="4">
    <location>
        <begin position="12"/>
        <end position="31"/>
    </location>
</feature>
<reference evidence="7" key="2">
    <citation type="submission" date="2023-03" db="EMBL/GenBank/DDBJ databases">
        <authorList>
            <consortium name="Wellcome Sanger Institute Data Sharing"/>
        </authorList>
    </citation>
    <scope>NUCLEOTIDE SEQUENCE [LARGE SCALE GENOMIC DNA]</scope>
</reference>
<feature type="domain" description="C1q" evidence="5">
    <location>
        <begin position="31"/>
        <end position="175"/>
    </location>
</feature>